<feature type="compositionally biased region" description="Low complexity" evidence="2">
    <location>
        <begin position="715"/>
        <end position="726"/>
    </location>
</feature>
<feature type="compositionally biased region" description="Basic and acidic residues" evidence="2">
    <location>
        <begin position="261"/>
        <end position="277"/>
    </location>
</feature>
<protein>
    <submittedName>
        <fullName evidence="4">Centrosomal protein of 162 kDa</fullName>
    </submittedName>
</protein>
<evidence type="ECO:0000313" key="3">
    <source>
        <dbReference type="Proteomes" id="UP000095280"/>
    </source>
</evidence>
<dbReference type="Proteomes" id="UP000095280">
    <property type="component" value="Unplaced"/>
</dbReference>
<feature type="compositionally biased region" description="Basic and acidic residues" evidence="2">
    <location>
        <begin position="421"/>
        <end position="437"/>
    </location>
</feature>
<organism evidence="3 4">
    <name type="scientific">Macrostomum lignano</name>
    <dbReference type="NCBI Taxonomy" id="282301"/>
    <lineage>
        <taxon>Eukaryota</taxon>
        <taxon>Metazoa</taxon>
        <taxon>Spiralia</taxon>
        <taxon>Lophotrochozoa</taxon>
        <taxon>Platyhelminthes</taxon>
        <taxon>Rhabditophora</taxon>
        <taxon>Macrostomorpha</taxon>
        <taxon>Macrostomida</taxon>
        <taxon>Macrostomidae</taxon>
        <taxon>Macrostomum</taxon>
    </lineage>
</organism>
<evidence type="ECO:0000313" key="4">
    <source>
        <dbReference type="WBParaSite" id="maker-unitig_26786-snap-gene-0.2-mRNA-1"/>
    </source>
</evidence>
<feature type="compositionally biased region" description="Basic and acidic residues" evidence="2">
    <location>
        <begin position="749"/>
        <end position="759"/>
    </location>
</feature>
<feature type="compositionally biased region" description="Low complexity" evidence="2">
    <location>
        <begin position="441"/>
        <end position="457"/>
    </location>
</feature>
<accession>A0A1I8FAB1</accession>
<feature type="region of interest" description="Disordered" evidence="2">
    <location>
        <begin position="402"/>
        <end position="497"/>
    </location>
</feature>
<feature type="region of interest" description="Disordered" evidence="2">
    <location>
        <begin position="618"/>
        <end position="776"/>
    </location>
</feature>
<keyword evidence="1" id="KW-0175">Coiled coil</keyword>
<dbReference type="AlphaFoldDB" id="A0A1I8FAB1"/>
<feature type="region of interest" description="Disordered" evidence="2">
    <location>
        <begin position="186"/>
        <end position="299"/>
    </location>
</feature>
<sequence length="801" mass="89548">IEDKETQLKDYQNRLEQGKKKYDSLKQLAETQQQRENEESVRAQLAELKTQNDQLAAKLARMEKEKAAADRSLQVLNEGLKLREEHISEQDESMQTLQRKLVDADREFERLKGELHLLKTQFTSVREKSKTKAPAYAKSFVVEPLKRPSGDRQLDELRQQLAARPPGRAGARTRRLDGDLGEANRRLSEAEAEAQAARQQAADWGRRQGPARRRLAELTAERAQLPRRPRSCGAPRRLLPGSPQRPRRESRMRRGGCEPSGIRDRAETALLRRDLESIRAPGGAARETGQGEIASHWSSTGDLPTATRVRLRHLQLVERIYLQQTHEQVTLQLQLEAYQREVDEFRRLYTEAADRCRRERDAWEKQREALEASAEGAKMPKSAAAVIQRQPIRVGAVLAPVSRSDPAGPAAAPAEAQLAEQRQKHSELVSRLSKENRQLLSRVSSSGSGCRGCSSGSPAQRNPAPPRPLGRRRLDWRPVRRGAGRTAGAAGEQERRVERQRKEAAELAGKMAEMRLEQLERWAERLGDCGEGSRKCGSHATRLQRESTEWRVRAESLQETLAKESQRWVGERVSLQFASQQLRLVVDQWLDRFQGAVEELRATLQVIVDEIGKYKLRGSSSLDRSSGASRKSHSAAARWPLVEPRQPSCQQPRRLASQRRHQRAKVCAPSVQPAAAAEATTAATASKKQQFQENRRSASPDLPETREAPTPPTTQPAEPAAAPAPSAKRRFYQGFDERLFSGDGGSKSSEQKKPSEQAKPKPQMQLKPVAAPSGGSRFGVTLRAIKTDRPPTVVSRTAGSS</sequence>
<dbReference type="GO" id="GO:0005200">
    <property type="term" value="F:structural constituent of cytoskeleton"/>
    <property type="evidence" value="ECO:0007669"/>
    <property type="project" value="TreeGrafter"/>
</dbReference>
<feature type="compositionally biased region" description="Low complexity" evidence="2">
    <location>
        <begin position="193"/>
        <end position="202"/>
    </location>
</feature>
<feature type="coiled-coil region" evidence="1">
    <location>
        <begin position="1"/>
        <end position="121"/>
    </location>
</feature>
<name>A0A1I8FAB1_9PLAT</name>
<evidence type="ECO:0000256" key="2">
    <source>
        <dbReference type="SAM" id="MobiDB-lite"/>
    </source>
</evidence>
<feature type="compositionally biased region" description="Low complexity" evidence="2">
    <location>
        <begin position="406"/>
        <end position="420"/>
    </location>
</feature>
<evidence type="ECO:0000256" key="1">
    <source>
        <dbReference type="SAM" id="Coils"/>
    </source>
</evidence>
<feature type="region of interest" description="Disordered" evidence="2">
    <location>
        <begin position="160"/>
        <end position="179"/>
    </location>
</feature>
<keyword evidence="3" id="KW-1185">Reference proteome</keyword>
<dbReference type="WBParaSite" id="maker-unitig_26786-snap-gene-0.2-mRNA-1">
    <property type="protein sequence ID" value="maker-unitig_26786-snap-gene-0.2-mRNA-1"/>
    <property type="gene ID" value="maker-unitig_26786-snap-gene-0.2"/>
</dbReference>
<feature type="compositionally biased region" description="Basic and acidic residues" evidence="2">
    <location>
        <begin position="693"/>
        <end position="707"/>
    </location>
</feature>
<feature type="coiled-coil region" evidence="1">
    <location>
        <begin position="328"/>
        <end position="373"/>
    </location>
</feature>
<proteinExistence type="predicted"/>
<dbReference type="GO" id="GO:0005856">
    <property type="term" value="C:cytoskeleton"/>
    <property type="evidence" value="ECO:0007669"/>
    <property type="project" value="TreeGrafter"/>
</dbReference>
<feature type="region of interest" description="Disordered" evidence="2">
    <location>
        <begin position="782"/>
        <end position="801"/>
    </location>
</feature>
<dbReference type="PANTHER" id="PTHR47357:SF1">
    <property type="entry name" value="SPINDLE POLE BODY COMPONENT 110"/>
    <property type="match status" value="1"/>
</dbReference>
<reference evidence="4" key="1">
    <citation type="submission" date="2016-11" db="UniProtKB">
        <authorList>
            <consortium name="WormBaseParasite"/>
        </authorList>
    </citation>
    <scope>IDENTIFICATION</scope>
</reference>
<feature type="compositionally biased region" description="Low complexity" evidence="2">
    <location>
        <begin position="618"/>
        <end position="629"/>
    </location>
</feature>
<feature type="compositionally biased region" description="Low complexity" evidence="2">
    <location>
        <begin position="674"/>
        <end position="685"/>
    </location>
</feature>
<dbReference type="PANTHER" id="PTHR47357">
    <property type="entry name" value="COP1-INTERACTIVE PROTEIN 1"/>
    <property type="match status" value="1"/>
</dbReference>